<evidence type="ECO:0000313" key="1">
    <source>
        <dbReference type="EMBL" id="SUA99979.1"/>
    </source>
</evidence>
<evidence type="ECO:0000313" key="2">
    <source>
        <dbReference type="Proteomes" id="UP000255000"/>
    </source>
</evidence>
<dbReference type="Gene3D" id="1.25.40.290">
    <property type="entry name" value="ARM repeat domains"/>
    <property type="match status" value="1"/>
</dbReference>
<dbReference type="AlphaFoldDB" id="A0A378ZT36"/>
<dbReference type="SUPFAM" id="SSF48371">
    <property type="entry name" value="ARM repeat"/>
    <property type="match status" value="1"/>
</dbReference>
<sequence>MSGAKTTGRGVKDIVPDRLASLNAGTAEAATLAECLAVDFTALMHNVLPEISTDALAKMESGAATGISKRMSLAAQLIHEELGSAALDRLGRHPSDTVRGWACFMIGAADGMPLRERLEAIRPYADDRHFGVREWSWLAVRPHLAVALEAAIAILAKWTADPSGHIRRFASEATRPRGVWCAHIPALKAQPELGLAILEPLCADPSSYVQNSVGNWLNDAGKDRPDWVQTLCAGWSAESPVPATARICKRALRSINPAAKH</sequence>
<dbReference type="Pfam" id="PF08713">
    <property type="entry name" value="DNA_alkylation"/>
    <property type="match status" value="1"/>
</dbReference>
<dbReference type="InterPro" id="IPR014825">
    <property type="entry name" value="DNA_alkylation"/>
</dbReference>
<dbReference type="InterPro" id="IPR016024">
    <property type="entry name" value="ARM-type_fold"/>
</dbReference>
<name>A0A378ZT36_9HYPH</name>
<proteinExistence type="predicted"/>
<dbReference type="RefSeq" id="WP_019963063.1">
    <property type="nucleotide sequence ID" value="NZ_UGSK01000001.1"/>
</dbReference>
<dbReference type="Proteomes" id="UP000255000">
    <property type="component" value="Unassembled WGS sequence"/>
</dbReference>
<dbReference type="OrthoDB" id="9797162at2"/>
<accession>A0A378ZT36</accession>
<protein>
    <submittedName>
        <fullName evidence="1">DNA alkylation repair enzyme</fullName>
    </submittedName>
</protein>
<gene>
    <name evidence="1" type="ORF">NCTC13350_00885</name>
</gene>
<organism evidence="1 2">
    <name type="scientific">Pannonibacter phragmitetus</name>
    <dbReference type="NCBI Taxonomy" id="121719"/>
    <lineage>
        <taxon>Bacteria</taxon>
        <taxon>Pseudomonadati</taxon>
        <taxon>Pseudomonadota</taxon>
        <taxon>Alphaproteobacteria</taxon>
        <taxon>Hyphomicrobiales</taxon>
        <taxon>Stappiaceae</taxon>
        <taxon>Pannonibacter</taxon>
    </lineage>
</organism>
<dbReference type="EMBL" id="UGSK01000001">
    <property type="protein sequence ID" value="SUA99979.1"/>
    <property type="molecule type" value="Genomic_DNA"/>
</dbReference>
<reference evidence="1 2" key="1">
    <citation type="submission" date="2018-06" db="EMBL/GenBank/DDBJ databases">
        <authorList>
            <consortium name="Pathogen Informatics"/>
            <person name="Doyle S."/>
        </authorList>
    </citation>
    <scope>NUCLEOTIDE SEQUENCE [LARGE SCALE GENOMIC DNA]</scope>
    <source>
        <strain evidence="1 2">NCTC13350</strain>
    </source>
</reference>